<evidence type="ECO:0000313" key="2">
    <source>
        <dbReference type="Proteomes" id="UP001336122"/>
    </source>
</evidence>
<organism evidence="1 2">
    <name type="scientific">Bacillus nitratireducens</name>
    <dbReference type="NCBI Taxonomy" id="2026193"/>
    <lineage>
        <taxon>Bacteria</taxon>
        <taxon>Bacillati</taxon>
        <taxon>Bacillota</taxon>
        <taxon>Bacilli</taxon>
        <taxon>Bacillales</taxon>
        <taxon>Bacillaceae</taxon>
        <taxon>Bacillus</taxon>
        <taxon>Bacillus cereus group</taxon>
    </lineage>
</organism>
<evidence type="ECO:0000313" key="1">
    <source>
        <dbReference type="EMBL" id="MED4678878.1"/>
    </source>
</evidence>
<gene>
    <name evidence="1" type="ORF">P9485_13575</name>
</gene>
<reference evidence="1 2" key="1">
    <citation type="submission" date="2023-03" db="EMBL/GenBank/DDBJ databases">
        <title>Bacillus Genome Sequencing.</title>
        <authorList>
            <person name="Dunlap C."/>
        </authorList>
    </citation>
    <scope>NUCLEOTIDE SEQUENCE [LARGE SCALE GENOMIC DNA]</scope>
    <source>
        <strain evidence="1 2">NRS-319</strain>
    </source>
</reference>
<proteinExistence type="predicted"/>
<sequence length="77" mass="9009">MEITSKSYLSQLEESEVKRMEDNVKLLGANGMCGMEFKGNKVNVYNDVGYVMEIMTTREYVQEVIDFHEECKKEMEE</sequence>
<name>A0ABU6PC53_9BACI</name>
<dbReference type="EMBL" id="JARTIK010000010">
    <property type="protein sequence ID" value="MED4678878.1"/>
    <property type="molecule type" value="Genomic_DNA"/>
</dbReference>
<keyword evidence="2" id="KW-1185">Reference proteome</keyword>
<protein>
    <submittedName>
        <fullName evidence="1">Uncharacterized protein</fullName>
    </submittedName>
</protein>
<dbReference type="Proteomes" id="UP001336122">
    <property type="component" value="Unassembled WGS sequence"/>
</dbReference>
<comment type="caution">
    <text evidence="1">The sequence shown here is derived from an EMBL/GenBank/DDBJ whole genome shotgun (WGS) entry which is preliminary data.</text>
</comment>
<dbReference type="RefSeq" id="WP_141534535.1">
    <property type="nucleotide sequence ID" value="NZ_JARTIK010000010.1"/>
</dbReference>
<accession>A0ABU6PC53</accession>